<feature type="region of interest" description="Disordered" evidence="1">
    <location>
        <begin position="71"/>
        <end position="124"/>
    </location>
</feature>
<dbReference type="CDD" id="cd00303">
    <property type="entry name" value="retropepsin_like"/>
    <property type="match status" value="1"/>
</dbReference>
<dbReference type="Proteomes" id="UP001146120">
    <property type="component" value="Unassembled WGS sequence"/>
</dbReference>
<protein>
    <submittedName>
        <fullName evidence="2">Uncharacterized protein</fullName>
    </submittedName>
</protein>
<dbReference type="EMBL" id="DAKRPA010000103">
    <property type="protein sequence ID" value="DAZ98562.1"/>
    <property type="molecule type" value="Genomic_DNA"/>
</dbReference>
<feature type="region of interest" description="Disordered" evidence="1">
    <location>
        <begin position="320"/>
        <end position="448"/>
    </location>
</feature>
<dbReference type="InterPro" id="IPR021109">
    <property type="entry name" value="Peptidase_aspartic_dom_sf"/>
</dbReference>
<gene>
    <name evidence="2" type="ORF">N0F65_005746</name>
</gene>
<name>A0AAV2YZJ8_9STRA</name>
<dbReference type="InterPro" id="IPR032567">
    <property type="entry name" value="RTL1-rel"/>
</dbReference>
<sequence>MATQVATFMKGLRDGPVNKFREFPSTLEAAISLAQQNEFSCRQARAHSTRGAARHEAKPMDLSMVQQHAPFRRDAPPPMSRSGPDGRRAAPPQWRPAQRRKKRHGPVGAGRPTGRRWAQGNTVEPQRLGPHVLLARLTTASSSSAQQQLIVIALDVVGFPRCLRALLDTGATNNFVRSGCRKEGGMQITLHNGVQLAVRLADGSTLRAPKRSVLLKYGFDGFRSTDEFLELVMDDKFDVILGMPWLMRHQPKIDWLHRSVTPKAGVSVDEIVAHLVEDAPRWPHVTVVPVTHSCDHTSSACDGPARIAVQVARHLPSSQSFEGLLKMKNADAPKEARRAREEAPAPKEARAPEEESANERPQRACVTRPLHETSVQSTGVETNMESPSAPLLDVEKCKKRKERKKRKKHRAVDGRSECAAEEEEAREGDVAGSSSPLVQSPPPMVATKSQVCSPWYMAPTTSAVVARWF</sequence>
<feature type="compositionally biased region" description="Basic residues" evidence="1">
    <location>
        <begin position="397"/>
        <end position="410"/>
    </location>
</feature>
<keyword evidence="3" id="KW-1185">Reference proteome</keyword>
<feature type="compositionally biased region" description="Basic and acidic residues" evidence="1">
    <location>
        <begin position="328"/>
        <end position="362"/>
    </location>
</feature>
<evidence type="ECO:0000313" key="3">
    <source>
        <dbReference type="Proteomes" id="UP001146120"/>
    </source>
</evidence>
<comment type="caution">
    <text evidence="2">The sequence shown here is derived from an EMBL/GenBank/DDBJ whole genome shotgun (WGS) entry which is preliminary data.</text>
</comment>
<accession>A0AAV2YZJ8</accession>
<reference evidence="2" key="2">
    <citation type="journal article" date="2023" name="Microbiol Resour">
        <title>Decontamination and Annotation of the Draft Genome Sequence of the Oomycete Lagenidium giganteum ARSEF 373.</title>
        <authorList>
            <person name="Morgan W.R."/>
            <person name="Tartar A."/>
        </authorList>
    </citation>
    <scope>NUCLEOTIDE SEQUENCE</scope>
    <source>
        <strain evidence="2">ARSEF 373</strain>
    </source>
</reference>
<feature type="compositionally biased region" description="Polar residues" evidence="1">
    <location>
        <begin position="373"/>
        <end position="386"/>
    </location>
</feature>
<dbReference type="AlphaFoldDB" id="A0AAV2YZJ8"/>
<dbReference type="SUPFAM" id="SSF50630">
    <property type="entry name" value="Acid proteases"/>
    <property type="match status" value="1"/>
</dbReference>
<dbReference type="Pfam" id="PF08284">
    <property type="entry name" value="RVP_2"/>
    <property type="match status" value="1"/>
</dbReference>
<dbReference type="PANTHER" id="PTHR15503:SF22">
    <property type="entry name" value="TRANSPOSON TY3-I GAG POLYPROTEIN"/>
    <property type="match status" value="1"/>
</dbReference>
<organism evidence="2 3">
    <name type="scientific">Lagenidium giganteum</name>
    <dbReference type="NCBI Taxonomy" id="4803"/>
    <lineage>
        <taxon>Eukaryota</taxon>
        <taxon>Sar</taxon>
        <taxon>Stramenopiles</taxon>
        <taxon>Oomycota</taxon>
        <taxon>Peronosporomycetes</taxon>
        <taxon>Pythiales</taxon>
        <taxon>Pythiaceae</taxon>
    </lineage>
</organism>
<dbReference type="Gene3D" id="2.40.70.10">
    <property type="entry name" value="Acid Proteases"/>
    <property type="match status" value="1"/>
</dbReference>
<evidence type="ECO:0000256" key="1">
    <source>
        <dbReference type="SAM" id="MobiDB-lite"/>
    </source>
</evidence>
<dbReference type="PANTHER" id="PTHR15503">
    <property type="entry name" value="LDOC1 RELATED"/>
    <property type="match status" value="1"/>
</dbReference>
<evidence type="ECO:0000313" key="2">
    <source>
        <dbReference type="EMBL" id="DAZ98562.1"/>
    </source>
</evidence>
<reference evidence="2" key="1">
    <citation type="submission" date="2022-11" db="EMBL/GenBank/DDBJ databases">
        <authorList>
            <person name="Morgan W.R."/>
            <person name="Tartar A."/>
        </authorList>
    </citation>
    <scope>NUCLEOTIDE SEQUENCE</scope>
    <source>
        <strain evidence="2">ARSEF 373</strain>
    </source>
</reference>
<proteinExistence type="predicted"/>